<keyword evidence="3" id="KW-1185">Reference proteome</keyword>
<organism evidence="2 3">
    <name type="scientific">Coemansia biformis</name>
    <dbReference type="NCBI Taxonomy" id="1286918"/>
    <lineage>
        <taxon>Eukaryota</taxon>
        <taxon>Fungi</taxon>
        <taxon>Fungi incertae sedis</taxon>
        <taxon>Zoopagomycota</taxon>
        <taxon>Kickxellomycotina</taxon>
        <taxon>Kickxellomycetes</taxon>
        <taxon>Kickxellales</taxon>
        <taxon>Kickxellaceae</taxon>
        <taxon>Coemansia</taxon>
    </lineage>
</organism>
<evidence type="ECO:0000256" key="1">
    <source>
        <dbReference type="SAM" id="Coils"/>
    </source>
</evidence>
<dbReference type="PANTHER" id="PTHR13520">
    <property type="entry name" value="RAD50-INTERACTING PROTEIN 1 RINT-1"/>
    <property type="match status" value="1"/>
</dbReference>
<dbReference type="AlphaFoldDB" id="A0A9W8CWX3"/>
<gene>
    <name evidence="2" type="ORF">LPJ61_004269</name>
</gene>
<sequence>MEAAIDVAALGEIQQFLDGHFTTLDSLELVDDLLRDAEHTQAQLEAEAAEASRTVEALSADASRVADSVRAKALELIDVHSRAVGPAADERTSTWEFRDGAANMELVAALASELHTYRRLSLAKEYVDAVVQVEAAAAQAAQGAAKNPQAVLAAFGSAVALLARHSGSQSAGSSASDCGSGAPLSHHLLDHIRQTTVGIWTGAEQAAAAALGESLQRMRWPGKVDMSSAQALGEFGASFSMLASLDHAAHDALETLRRSDIELRPAAAPPLPLEHMARAVDIRMRFHFESARETSRADKPEWWLSHVLSMVRNLVPLLESHVQDLYDGAALPPLDVRNELIRLVLPIVERKLAHDRPEYLRRGLVVAHVAHELAAFEHTLRDVYFFDGPSVLERFLADAETFAAWIEAERRLAIDS</sequence>
<dbReference type="PROSITE" id="PS51386">
    <property type="entry name" value="RINT1_TIP20"/>
    <property type="match status" value="1"/>
</dbReference>
<comment type="caution">
    <text evidence="2">The sequence shown here is derived from an EMBL/GenBank/DDBJ whole genome shotgun (WGS) entry which is preliminary data.</text>
</comment>
<dbReference type="GO" id="GO:0006888">
    <property type="term" value="P:endoplasmic reticulum to Golgi vesicle-mediated transport"/>
    <property type="evidence" value="ECO:0007669"/>
    <property type="project" value="InterPro"/>
</dbReference>
<dbReference type="Pfam" id="PF04437">
    <property type="entry name" value="RINT1_TIP1"/>
    <property type="match status" value="1"/>
</dbReference>
<feature type="coiled-coil region" evidence="1">
    <location>
        <begin position="27"/>
        <end position="61"/>
    </location>
</feature>
<proteinExistence type="predicted"/>
<dbReference type="GO" id="GO:0070939">
    <property type="term" value="C:Dsl1/NZR complex"/>
    <property type="evidence" value="ECO:0007669"/>
    <property type="project" value="InterPro"/>
</dbReference>
<evidence type="ECO:0000313" key="3">
    <source>
        <dbReference type="Proteomes" id="UP001143981"/>
    </source>
</evidence>
<reference evidence="2" key="1">
    <citation type="submission" date="2022-07" db="EMBL/GenBank/DDBJ databases">
        <title>Phylogenomic reconstructions and comparative analyses of Kickxellomycotina fungi.</title>
        <authorList>
            <person name="Reynolds N.K."/>
            <person name="Stajich J.E."/>
            <person name="Barry K."/>
            <person name="Grigoriev I.V."/>
            <person name="Crous P."/>
            <person name="Smith M.E."/>
        </authorList>
    </citation>
    <scope>NUCLEOTIDE SEQUENCE</scope>
    <source>
        <strain evidence="2">BCRC 34381</strain>
    </source>
</reference>
<feature type="non-terminal residue" evidence="2">
    <location>
        <position position="416"/>
    </location>
</feature>
<keyword evidence="1" id="KW-0175">Coiled coil</keyword>
<dbReference type="OrthoDB" id="407410at2759"/>
<dbReference type="EMBL" id="JANBOI010000917">
    <property type="protein sequence ID" value="KAJ1728015.1"/>
    <property type="molecule type" value="Genomic_DNA"/>
</dbReference>
<dbReference type="Proteomes" id="UP001143981">
    <property type="component" value="Unassembled WGS sequence"/>
</dbReference>
<dbReference type="InterPro" id="IPR007528">
    <property type="entry name" value="RINT1_Tip20"/>
</dbReference>
<name>A0A9W8CWX3_9FUNG</name>
<accession>A0A9W8CWX3</accession>
<evidence type="ECO:0000313" key="2">
    <source>
        <dbReference type="EMBL" id="KAJ1728015.1"/>
    </source>
</evidence>
<dbReference type="GO" id="GO:0060628">
    <property type="term" value="P:regulation of ER to Golgi vesicle-mediated transport"/>
    <property type="evidence" value="ECO:0007669"/>
    <property type="project" value="TreeGrafter"/>
</dbReference>
<dbReference type="GO" id="GO:0006890">
    <property type="term" value="P:retrograde vesicle-mediated transport, Golgi to endoplasmic reticulum"/>
    <property type="evidence" value="ECO:0007669"/>
    <property type="project" value="InterPro"/>
</dbReference>
<dbReference type="PANTHER" id="PTHR13520:SF0">
    <property type="entry name" value="RAD50-INTERACTING PROTEIN 1"/>
    <property type="match status" value="1"/>
</dbReference>
<protein>
    <submittedName>
        <fullName evidence="2">Uncharacterized protein</fullName>
    </submittedName>
</protein>